<sequence>MTEMIKRNRLLPWYVGIVVIFAAVIYLGYLMRATNCGISTPMAFIVLGIMPAVYLVLMYLTLSSQK</sequence>
<dbReference type="OrthoDB" id="8455514at2"/>
<reference evidence="2 3" key="1">
    <citation type="submission" date="2019-07" db="EMBL/GenBank/DDBJ databases">
        <title>Whole genome shotgun sequence of Rhizobium naphthalenivorans NBRC 107585.</title>
        <authorList>
            <person name="Hosoyama A."/>
            <person name="Uohara A."/>
            <person name="Ohji S."/>
            <person name="Ichikawa N."/>
        </authorList>
    </citation>
    <scope>NUCLEOTIDE SEQUENCE [LARGE SCALE GENOMIC DNA]</scope>
    <source>
        <strain evidence="2 3">NBRC 107585</strain>
    </source>
</reference>
<feature type="transmembrane region" description="Helical" evidence="1">
    <location>
        <begin position="12"/>
        <end position="30"/>
    </location>
</feature>
<dbReference type="RefSeq" id="WP_147182171.1">
    <property type="nucleotide sequence ID" value="NZ_BJZP01000037.1"/>
</dbReference>
<gene>
    <name evidence="2" type="ORF">RNA01_42880</name>
</gene>
<organism evidence="2 3">
    <name type="scientific">Ciceribacter naphthalenivorans</name>
    <dbReference type="NCBI Taxonomy" id="1118451"/>
    <lineage>
        <taxon>Bacteria</taxon>
        <taxon>Pseudomonadati</taxon>
        <taxon>Pseudomonadota</taxon>
        <taxon>Alphaproteobacteria</taxon>
        <taxon>Hyphomicrobiales</taxon>
        <taxon>Rhizobiaceae</taxon>
        <taxon>Ciceribacter</taxon>
    </lineage>
</organism>
<evidence type="ECO:0000313" key="2">
    <source>
        <dbReference type="EMBL" id="GEO87356.1"/>
    </source>
</evidence>
<name>A0A512HPG7_9HYPH</name>
<keyword evidence="1" id="KW-0472">Membrane</keyword>
<comment type="caution">
    <text evidence="2">The sequence shown here is derived from an EMBL/GenBank/DDBJ whole genome shotgun (WGS) entry which is preliminary data.</text>
</comment>
<dbReference type="EMBL" id="BJZP01000037">
    <property type="protein sequence ID" value="GEO87356.1"/>
    <property type="molecule type" value="Genomic_DNA"/>
</dbReference>
<dbReference type="Proteomes" id="UP000321717">
    <property type="component" value="Unassembled WGS sequence"/>
</dbReference>
<keyword evidence="1" id="KW-1133">Transmembrane helix</keyword>
<keyword evidence="3" id="KW-1185">Reference proteome</keyword>
<feature type="transmembrane region" description="Helical" evidence="1">
    <location>
        <begin position="42"/>
        <end position="62"/>
    </location>
</feature>
<dbReference type="AlphaFoldDB" id="A0A512HPG7"/>
<accession>A0A512HPG7</accession>
<evidence type="ECO:0000313" key="3">
    <source>
        <dbReference type="Proteomes" id="UP000321717"/>
    </source>
</evidence>
<evidence type="ECO:0000256" key="1">
    <source>
        <dbReference type="SAM" id="Phobius"/>
    </source>
</evidence>
<keyword evidence="1" id="KW-0812">Transmembrane</keyword>
<protein>
    <submittedName>
        <fullName evidence="2">Uncharacterized protein</fullName>
    </submittedName>
</protein>
<proteinExistence type="predicted"/>